<evidence type="ECO:0000313" key="5">
    <source>
        <dbReference type="EMBL" id="OXB04401.1"/>
    </source>
</evidence>
<dbReference type="GO" id="GO:0043565">
    <property type="term" value="F:sequence-specific DNA binding"/>
    <property type="evidence" value="ECO:0007669"/>
    <property type="project" value="InterPro"/>
</dbReference>
<organism evidence="5 6">
    <name type="scientific">Flavobacterium pectinovorum</name>
    <dbReference type="NCBI Taxonomy" id="29533"/>
    <lineage>
        <taxon>Bacteria</taxon>
        <taxon>Pseudomonadati</taxon>
        <taxon>Bacteroidota</taxon>
        <taxon>Flavobacteriia</taxon>
        <taxon>Flavobacteriales</taxon>
        <taxon>Flavobacteriaceae</taxon>
        <taxon>Flavobacterium</taxon>
    </lineage>
</organism>
<dbReference type="PANTHER" id="PTHR43280">
    <property type="entry name" value="ARAC-FAMILY TRANSCRIPTIONAL REGULATOR"/>
    <property type="match status" value="1"/>
</dbReference>
<evidence type="ECO:0000256" key="1">
    <source>
        <dbReference type="ARBA" id="ARBA00023015"/>
    </source>
</evidence>
<dbReference type="Pfam" id="PF22200">
    <property type="entry name" value="ExsA_N"/>
    <property type="match status" value="1"/>
</dbReference>
<comment type="caution">
    <text evidence="5">The sequence shown here is derived from an EMBL/GenBank/DDBJ whole genome shotgun (WGS) entry which is preliminary data.</text>
</comment>
<accession>A0AB36P0M7</accession>
<evidence type="ECO:0000259" key="4">
    <source>
        <dbReference type="PROSITE" id="PS01124"/>
    </source>
</evidence>
<dbReference type="PANTHER" id="PTHR43280:SF2">
    <property type="entry name" value="HTH-TYPE TRANSCRIPTIONAL REGULATOR EXSA"/>
    <property type="match status" value="1"/>
</dbReference>
<dbReference type="EMBL" id="MUHB01000010">
    <property type="protein sequence ID" value="OXB04401.1"/>
    <property type="molecule type" value="Genomic_DNA"/>
</dbReference>
<sequence>MVKKSFLYLSKIIKIRKSESMDYELMPDKIATRENPKSKLSFVPYVSDAPLVKGKSQLTQHMISLIMKGEKHIYSDGKPIVINPANILLLSAGNYIFTERPNGNPGIRSILVFFDDDFLQDAVRNSIKLPKDPAKKTPNVLVPKDDYINNFIGSVQSLINDTVFTESMQIAKLNELLVYLCMRFPEELNNFQNVSVAKTPEERIQNVMQQNVFNNFSVSELAFFCHMSLSTFKRKFQQIYKQQPAKWMQQQRLITAADLLKNGSKPSEIYMQVGYENHSSFSQAFKTHFGKLPKDYN</sequence>
<reference evidence="5 6" key="1">
    <citation type="submission" date="2016-11" db="EMBL/GenBank/DDBJ databases">
        <title>Whole genomes of Flavobacteriaceae.</title>
        <authorList>
            <person name="Stine C."/>
            <person name="Li C."/>
            <person name="Tadesse D."/>
        </authorList>
    </citation>
    <scope>NUCLEOTIDE SEQUENCE [LARGE SCALE GENOMIC DNA]</scope>
    <source>
        <strain evidence="5 6">ATCC 19366</strain>
    </source>
</reference>
<feature type="domain" description="HTH araC/xylS-type" evidence="4">
    <location>
        <begin position="202"/>
        <end position="297"/>
    </location>
</feature>
<dbReference type="AlphaFoldDB" id="A0AB36P0M7"/>
<evidence type="ECO:0000313" key="6">
    <source>
        <dbReference type="Proteomes" id="UP000198431"/>
    </source>
</evidence>
<dbReference type="Gene3D" id="1.10.10.60">
    <property type="entry name" value="Homeodomain-like"/>
    <property type="match status" value="2"/>
</dbReference>
<dbReference type="SMART" id="SM00342">
    <property type="entry name" value="HTH_ARAC"/>
    <property type="match status" value="1"/>
</dbReference>
<dbReference type="InterPro" id="IPR054015">
    <property type="entry name" value="ExsA-like_N"/>
</dbReference>
<evidence type="ECO:0000256" key="3">
    <source>
        <dbReference type="ARBA" id="ARBA00023163"/>
    </source>
</evidence>
<dbReference type="InterPro" id="IPR009057">
    <property type="entry name" value="Homeodomain-like_sf"/>
</dbReference>
<dbReference type="Pfam" id="PF12833">
    <property type="entry name" value="HTH_18"/>
    <property type="match status" value="1"/>
</dbReference>
<keyword evidence="1" id="KW-0805">Transcription regulation</keyword>
<gene>
    <name evidence="5" type="ORF">B0A72_12970</name>
</gene>
<dbReference type="Proteomes" id="UP000198431">
    <property type="component" value="Unassembled WGS sequence"/>
</dbReference>
<dbReference type="GO" id="GO:0003700">
    <property type="term" value="F:DNA-binding transcription factor activity"/>
    <property type="evidence" value="ECO:0007669"/>
    <property type="project" value="InterPro"/>
</dbReference>
<protein>
    <recommendedName>
        <fullName evidence="4">HTH araC/xylS-type domain-containing protein</fullName>
    </recommendedName>
</protein>
<evidence type="ECO:0000256" key="2">
    <source>
        <dbReference type="ARBA" id="ARBA00023125"/>
    </source>
</evidence>
<name>A0AB36P0M7_9FLAO</name>
<proteinExistence type="predicted"/>
<dbReference type="PROSITE" id="PS01124">
    <property type="entry name" value="HTH_ARAC_FAMILY_2"/>
    <property type="match status" value="1"/>
</dbReference>
<dbReference type="SUPFAM" id="SSF46689">
    <property type="entry name" value="Homeodomain-like"/>
    <property type="match status" value="2"/>
</dbReference>
<keyword evidence="3" id="KW-0804">Transcription</keyword>
<dbReference type="InterPro" id="IPR018060">
    <property type="entry name" value="HTH_AraC"/>
</dbReference>
<keyword evidence="2" id="KW-0238">DNA-binding</keyword>